<proteinExistence type="predicted"/>
<reference evidence="2" key="1">
    <citation type="submission" date="2016-02" db="EMBL/GenBank/DDBJ databases">
        <title>Draft genome sequence of Microdochium bolleyi, a fungal endophyte of beachgrass.</title>
        <authorList>
            <consortium name="DOE Joint Genome Institute"/>
            <person name="David A.S."/>
            <person name="May G."/>
            <person name="Haridas S."/>
            <person name="Lim J."/>
            <person name="Wang M."/>
            <person name="Labutti K."/>
            <person name="Lipzen A."/>
            <person name="Barry K."/>
            <person name="Grigoriev I.V."/>
        </authorList>
    </citation>
    <scope>NUCLEOTIDE SEQUENCE [LARGE SCALE GENOMIC DNA]</scope>
    <source>
        <strain evidence="2">J235TASD1</strain>
    </source>
</reference>
<sequence>MQRQAEHPTYQVHIGNQREQYQRWSCFPTSQLFGIIYAGTHGTSPAAADQGGAWLGAPLVMNCRRIWTSGRNLRSLAGGLRVPCHPSVCCVRARPRVQTRGAYGRRAIDGLVSARACASSRRQCRQAISSGHLLSRDCRSRKTPLLGKSMGKQTRKWSPD</sequence>
<dbReference type="AlphaFoldDB" id="A0A136JHR1"/>
<gene>
    <name evidence="1" type="ORF">Micbo1qcDRAFT_155295</name>
</gene>
<dbReference type="EMBL" id="KQ964245">
    <property type="protein sequence ID" value="KXJ96690.1"/>
    <property type="molecule type" value="Genomic_DNA"/>
</dbReference>
<protein>
    <submittedName>
        <fullName evidence="1">Uncharacterized protein</fullName>
    </submittedName>
</protein>
<dbReference type="Proteomes" id="UP000070501">
    <property type="component" value="Unassembled WGS sequence"/>
</dbReference>
<keyword evidence="2" id="KW-1185">Reference proteome</keyword>
<name>A0A136JHR1_9PEZI</name>
<dbReference type="InParanoid" id="A0A136JHR1"/>
<evidence type="ECO:0000313" key="1">
    <source>
        <dbReference type="EMBL" id="KXJ96690.1"/>
    </source>
</evidence>
<evidence type="ECO:0000313" key="2">
    <source>
        <dbReference type="Proteomes" id="UP000070501"/>
    </source>
</evidence>
<organism evidence="1 2">
    <name type="scientific">Microdochium bolleyi</name>
    <dbReference type="NCBI Taxonomy" id="196109"/>
    <lineage>
        <taxon>Eukaryota</taxon>
        <taxon>Fungi</taxon>
        <taxon>Dikarya</taxon>
        <taxon>Ascomycota</taxon>
        <taxon>Pezizomycotina</taxon>
        <taxon>Sordariomycetes</taxon>
        <taxon>Xylariomycetidae</taxon>
        <taxon>Xylariales</taxon>
        <taxon>Microdochiaceae</taxon>
        <taxon>Microdochium</taxon>
    </lineage>
</organism>
<accession>A0A136JHR1</accession>